<feature type="transmembrane region" description="Helical" evidence="5">
    <location>
        <begin position="416"/>
        <end position="435"/>
    </location>
</feature>
<feature type="transmembrane region" description="Helical" evidence="5">
    <location>
        <begin position="441"/>
        <end position="462"/>
    </location>
</feature>
<feature type="transmembrane region" description="Helical" evidence="5">
    <location>
        <begin position="169"/>
        <end position="190"/>
    </location>
</feature>
<evidence type="ECO:0000256" key="4">
    <source>
        <dbReference type="ARBA" id="ARBA00023136"/>
    </source>
</evidence>
<feature type="transmembrane region" description="Helical" evidence="5">
    <location>
        <begin position="86"/>
        <end position="105"/>
    </location>
</feature>
<dbReference type="InterPro" id="IPR007016">
    <property type="entry name" value="O-antigen_ligase-rel_domated"/>
</dbReference>
<feature type="transmembrane region" description="Helical" evidence="5">
    <location>
        <begin position="61"/>
        <end position="79"/>
    </location>
</feature>
<dbReference type="Proteomes" id="UP000308508">
    <property type="component" value="Unassembled WGS sequence"/>
</dbReference>
<evidence type="ECO:0000256" key="5">
    <source>
        <dbReference type="SAM" id="Phobius"/>
    </source>
</evidence>
<feature type="transmembrane region" description="Helical" evidence="5">
    <location>
        <begin position="144"/>
        <end position="162"/>
    </location>
</feature>
<proteinExistence type="predicted"/>
<keyword evidence="4 5" id="KW-0472">Membrane</keyword>
<protein>
    <recommendedName>
        <fullName evidence="6">O-antigen ligase-related domain-containing protein</fullName>
    </recommendedName>
</protein>
<organism evidence="7 8">
    <name type="scientific">Thermomonas fusca</name>
    <dbReference type="NCBI Taxonomy" id="215690"/>
    <lineage>
        <taxon>Bacteria</taxon>
        <taxon>Pseudomonadati</taxon>
        <taxon>Pseudomonadota</taxon>
        <taxon>Gammaproteobacteria</taxon>
        <taxon>Lysobacterales</taxon>
        <taxon>Lysobacteraceae</taxon>
        <taxon>Thermomonas</taxon>
    </lineage>
</organism>
<keyword evidence="8" id="KW-1185">Reference proteome</keyword>
<name>A0A5R9PFI6_9GAMM</name>
<comment type="caution">
    <text evidence="7">The sequence shown here is derived from an EMBL/GenBank/DDBJ whole genome shotgun (WGS) entry which is preliminary data.</text>
</comment>
<reference evidence="7 8" key="1">
    <citation type="submission" date="2019-04" db="EMBL/GenBank/DDBJ databases">
        <authorList>
            <person name="Grouzdev D.S."/>
            <person name="Nazina T.N."/>
        </authorList>
    </citation>
    <scope>NUCLEOTIDE SEQUENCE [LARGE SCALE GENOMIC DNA]</scope>
    <source>
        <strain evidence="7 8">SHC 3-19</strain>
    </source>
</reference>
<keyword evidence="3 5" id="KW-1133">Transmembrane helix</keyword>
<accession>A0A5R9PFI6</accession>
<dbReference type="Pfam" id="PF04932">
    <property type="entry name" value="Wzy_C"/>
    <property type="match status" value="1"/>
</dbReference>
<evidence type="ECO:0000259" key="6">
    <source>
        <dbReference type="Pfam" id="PF04932"/>
    </source>
</evidence>
<comment type="subcellular location">
    <subcellularLocation>
        <location evidence="1">Membrane</location>
        <topology evidence="1">Multi-pass membrane protein</topology>
    </subcellularLocation>
</comment>
<dbReference type="PANTHER" id="PTHR37422">
    <property type="entry name" value="TEICHURONIC ACID BIOSYNTHESIS PROTEIN TUAE"/>
    <property type="match status" value="1"/>
</dbReference>
<feature type="transmembrane region" description="Helical" evidence="5">
    <location>
        <begin position="216"/>
        <end position="236"/>
    </location>
</feature>
<keyword evidence="2 5" id="KW-0812">Transmembrane</keyword>
<feature type="transmembrane region" description="Helical" evidence="5">
    <location>
        <begin position="271"/>
        <end position="288"/>
    </location>
</feature>
<evidence type="ECO:0000256" key="2">
    <source>
        <dbReference type="ARBA" id="ARBA00022692"/>
    </source>
</evidence>
<dbReference type="EMBL" id="SROY01000002">
    <property type="protein sequence ID" value="TLX22279.1"/>
    <property type="molecule type" value="Genomic_DNA"/>
</dbReference>
<feature type="transmembrane region" description="Helical" evidence="5">
    <location>
        <begin position="382"/>
        <end position="404"/>
    </location>
</feature>
<evidence type="ECO:0000313" key="8">
    <source>
        <dbReference type="Proteomes" id="UP000308508"/>
    </source>
</evidence>
<feature type="transmembrane region" description="Helical" evidence="5">
    <location>
        <begin position="248"/>
        <end position="265"/>
    </location>
</feature>
<dbReference type="STRING" id="1123377.GCA_000423885_00308"/>
<dbReference type="AlphaFoldDB" id="A0A5R9PFI6"/>
<dbReference type="PANTHER" id="PTHR37422:SF13">
    <property type="entry name" value="LIPOPOLYSACCHARIDE BIOSYNTHESIS PROTEIN PA4999-RELATED"/>
    <property type="match status" value="1"/>
</dbReference>
<evidence type="ECO:0000256" key="3">
    <source>
        <dbReference type="ARBA" id="ARBA00022989"/>
    </source>
</evidence>
<feature type="domain" description="O-antigen ligase-related" evidence="6">
    <location>
        <begin position="257"/>
        <end position="394"/>
    </location>
</feature>
<dbReference type="GO" id="GO:0016020">
    <property type="term" value="C:membrane"/>
    <property type="evidence" value="ECO:0007669"/>
    <property type="project" value="UniProtKB-SubCell"/>
</dbReference>
<feature type="transmembrane region" description="Helical" evidence="5">
    <location>
        <begin position="33"/>
        <end position="49"/>
    </location>
</feature>
<gene>
    <name evidence="7" type="ORF">E5S66_07150</name>
</gene>
<feature type="transmembrane region" description="Helical" evidence="5">
    <location>
        <begin position="300"/>
        <end position="323"/>
    </location>
</feature>
<evidence type="ECO:0000256" key="1">
    <source>
        <dbReference type="ARBA" id="ARBA00004141"/>
    </source>
</evidence>
<evidence type="ECO:0000313" key="7">
    <source>
        <dbReference type="EMBL" id="TLX22279.1"/>
    </source>
</evidence>
<sequence length="478" mass="50337">MLDRTGQVERPALFRFLSATGIHSTMPESVRRLLLPATIILLTACWLGGGVTADNTAIDEWLQLLALPVLLLAVAALAEDGVSPQVGWGIAVAGLILLLPILQLLPIGGGTAAPARQMLQADLASAGVQATPHWSLAPFATEQGLWALLPALAAFLAAAALTGSQRRRLLQAVLVLLAINVIFAFFQAGLPRDSALRLYQDFDAGFGGLLANTNHQATACIIGMVLAVGLAAEARLRARSGQTHPHRRWWYLGLAGFFLLMVPLSTSRAGMAIALPALAIALLLTGALRLREIGRSRRSTLLAIAVVVLAVVGGHAAMGWMAVDQAEELRHVMAAATLRAGQAQAPLGAGIGAFVPVFAQAAPPQLQLANYVNHAHNEYAQWWLATGWAGMTVLALVLALLAVCGWRLVRSEGRSAAMAAGCFAAICAVLAHSWADYPLRTLALMSTTGALAGLMLACLADARSRTFRRDRVAGIGHH</sequence>
<dbReference type="InterPro" id="IPR051533">
    <property type="entry name" value="WaaL-like"/>
</dbReference>